<dbReference type="PANTHER" id="PTHR37312:SF1">
    <property type="entry name" value="MEMBRANE-BOUND ACYLTRANSFERASE YKRP-RELATED"/>
    <property type="match status" value="1"/>
</dbReference>
<dbReference type="GO" id="GO:0016747">
    <property type="term" value="F:acyltransferase activity, transferring groups other than amino-acyl groups"/>
    <property type="evidence" value="ECO:0007669"/>
    <property type="project" value="InterPro"/>
</dbReference>
<feature type="transmembrane region" description="Helical" evidence="1">
    <location>
        <begin position="169"/>
        <end position="187"/>
    </location>
</feature>
<feature type="transmembrane region" description="Helical" evidence="1">
    <location>
        <begin position="102"/>
        <end position="128"/>
    </location>
</feature>
<protein>
    <submittedName>
        <fullName evidence="3">Acetyltransferase</fullName>
    </submittedName>
</protein>
<keyword evidence="1" id="KW-1133">Transmembrane helix</keyword>
<name>A0A1C3SZL9_KLEPN</name>
<dbReference type="AlphaFoldDB" id="A0A1C3SZL9"/>
<evidence type="ECO:0000313" key="3">
    <source>
        <dbReference type="EMBL" id="SCA96037.1"/>
    </source>
</evidence>
<dbReference type="InterPro" id="IPR052734">
    <property type="entry name" value="Nod_factor_acetyltransferase"/>
</dbReference>
<proteinExistence type="predicted"/>
<feature type="domain" description="Acyltransferase 3" evidence="2">
    <location>
        <begin position="10"/>
        <end position="299"/>
    </location>
</feature>
<evidence type="ECO:0000259" key="2">
    <source>
        <dbReference type="Pfam" id="PF01757"/>
    </source>
</evidence>
<dbReference type="InterPro" id="IPR002656">
    <property type="entry name" value="Acyl_transf_3_dom"/>
</dbReference>
<reference evidence="3" key="2">
    <citation type="submission" date="2016-08" db="EMBL/GenBank/DDBJ databases">
        <title>Klebsiella loci capsule.</title>
        <authorList>
            <person name="Holt K.E."/>
            <person name="Thomson N.R."/>
        </authorList>
    </citation>
    <scope>NUCLEOTIDE SEQUENCE</scope>
    <source>
        <strain evidence="3">INF198</strain>
    </source>
</reference>
<keyword evidence="3" id="KW-0808">Transferase</keyword>
<reference evidence="3" key="1">
    <citation type="submission" date="2016-07" db="EMBL/GenBank/DDBJ databases">
        <authorList>
            <person name="Informatics P."/>
        </authorList>
    </citation>
    <scope>NUCLEOTIDE SEQUENCE</scope>
    <source>
        <strain evidence="3">INF198</strain>
    </source>
</reference>
<dbReference type="RefSeq" id="WP_087866869.1">
    <property type="nucleotide sequence ID" value="NZ_CAAGYE010000007.1"/>
</dbReference>
<feature type="transmembrane region" description="Helical" evidence="1">
    <location>
        <begin position="287"/>
        <end position="307"/>
    </location>
</feature>
<dbReference type="Pfam" id="PF01757">
    <property type="entry name" value="Acyl_transf_3"/>
    <property type="match status" value="1"/>
</dbReference>
<keyword evidence="1" id="KW-0472">Membrane</keyword>
<dbReference type="PANTHER" id="PTHR37312">
    <property type="entry name" value="MEMBRANE-BOUND ACYLTRANSFERASE YKRP-RELATED"/>
    <property type="match status" value="1"/>
</dbReference>
<feature type="transmembrane region" description="Helical" evidence="1">
    <location>
        <begin position="32"/>
        <end position="52"/>
    </location>
</feature>
<keyword evidence="1" id="KW-0812">Transmembrane</keyword>
<gene>
    <name evidence="3" type="primary">wcqA</name>
    <name evidence="3" type="synonym">KL142_00016</name>
</gene>
<feature type="transmembrane region" description="Helical" evidence="1">
    <location>
        <begin position="256"/>
        <end position="275"/>
    </location>
</feature>
<dbReference type="EMBL" id="LT603718">
    <property type="protein sequence ID" value="SCA96037.1"/>
    <property type="molecule type" value="Genomic_DNA"/>
</dbReference>
<evidence type="ECO:0000256" key="1">
    <source>
        <dbReference type="SAM" id="Phobius"/>
    </source>
</evidence>
<feature type="transmembrane region" description="Helical" evidence="1">
    <location>
        <begin position="194"/>
        <end position="214"/>
    </location>
</feature>
<feature type="transmembrane region" description="Helical" evidence="1">
    <location>
        <begin position="226"/>
        <end position="244"/>
    </location>
</feature>
<feature type="transmembrane region" description="Helical" evidence="1">
    <location>
        <begin position="135"/>
        <end position="157"/>
    </location>
</feature>
<organism evidence="3">
    <name type="scientific">Klebsiella pneumoniae</name>
    <dbReference type="NCBI Taxonomy" id="573"/>
    <lineage>
        <taxon>Bacteria</taxon>
        <taxon>Pseudomonadati</taxon>
        <taxon>Pseudomonadota</taxon>
        <taxon>Gammaproteobacteria</taxon>
        <taxon>Enterobacterales</taxon>
        <taxon>Enterobacteriaceae</taxon>
        <taxon>Klebsiella/Raoultella group</taxon>
        <taxon>Klebsiella</taxon>
        <taxon>Klebsiella pneumoniae complex</taxon>
    </lineage>
</organism>
<feature type="transmembrane region" description="Helical" evidence="1">
    <location>
        <begin position="73"/>
        <end position="90"/>
    </location>
</feature>
<sequence length="323" mass="37435">MNKVANEHYEWIDATKGLGILLVIAGHTFSGYLYNVIYLFHMPMFFLISGYLHKIENIPIFFKRKISRLIKPYVFYLSVFTLLIFLKEYLNGTLTLNNSVHLIAKALFGGVTLTGWEGVFWFVTVFMISQQLLNIMLSLFSLKSCFFINLAFLILAYIDSFYLTLKTPLGVSLALFTTPIMFIGYVFRKGEIIIPFWVLLSLSLLSLVSAFFFPDKMVLDIKHTKYGLFILGFCVALVLSLSIIDLCKNIFSRFRYFIFLGKYSLFIMFIHQFLKDVIWERLFSNELFVYVGTVMLCSFLSFFVHLIKNKNVVSKGVLQWVIG</sequence>
<accession>A0A1C3SZL9</accession>